<organism evidence="2 3">
    <name type="scientific">Rhodotorula graminis (strain WP1)</name>
    <dbReference type="NCBI Taxonomy" id="578459"/>
    <lineage>
        <taxon>Eukaryota</taxon>
        <taxon>Fungi</taxon>
        <taxon>Dikarya</taxon>
        <taxon>Basidiomycota</taxon>
        <taxon>Pucciniomycotina</taxon>
        <taxon>Microbotryomycetes</taxon>
        <taxon>Sporidiobolales</taxon>
        <taxon>Sporidiobolaceae</taxon>
        <taxon>Rhodotorula</taxon>
    </lineage>
</organism>
<keyword evidence="3" id="KW-1185">Reference proteome</keyword>
<protein>
    <submittedName>
        <fullName evidence="2">Uncharacterized protein</fullName>
    </submittedName>
</protein>
<evidence type="ECO:0000256" key="1">
    <source>
        <dbReference type="SAM" id="MobiDB-lite"/>
    </source>
</evidence>
<accession>A0A194S1Q6</accession>
<sequence length="216" mass="23472">MAARRIQSGVLGARQAYTAKQLQRDADLVQAPIDTARRALGLDATSSSMIRSRERPSPSPTPPTSPHTPLSRRSASPIRSPIRVRAPSTVTRFYAALFDHPVAPPDTRTPPTVSRAYAALRAAAHKAVTPDVWDEMCSMRRGDESCAKVALGALAAAKDAVVGRPPGRSIDARVQQIKSAENTIINELVSDALDALKRDESRTRRRSGRSERREGF</sequence>
<proteinExistence type="predicted"/>
<gene>
    <name evidence="2" type="ORF">RHOBADRAFT_44178</name>
</gene>
<feature type="compositionally biased region" description="Pro residues" evidence="1">
    <location>
        <begin position="57"/>
        <end position="66"/>
    </location>
</feature>
<dbReference type="AlphaFoldDB" id="A0A194S1Q6"/>
<dbReference type="Proteomes" id="UP000053890">
    <property type="component" value="Unassembled WGS sequence"/>
</dbReference>
<dbReference type="RefSeq" id="XP_018270712.1">
    <property type="nucleotide sequence ID" value="XM_018414365.1"/>
</dbReference>
<evidence type="ECO:0000313" key="2">
    <source>
        <dbReference type="EMBL" id="KPV74663.1"/>
    </source>
</evidence>
<evidence type="ECO:0000313" key="3">
    <source>
        <dbReference type="Proteomes" id="UP000053890"/>
    </source>
</evidence>
<feature type="compositionally biased region" description="Low complexity" evidence="1">
    <location>
        <begin position="67"/>
        <end position="82"/>
    </location>
</feature>
<reference evidence="2 3" key="1">
    <citation type="journal article" date="2015" name="Front. Microbiol.">
        <title>Genome sequence of the plant growth promoting endophytic yeast Rhodotorula graminis WP1.</title>
        <authorList>
            <person name="Firrincieli A."/>
            <person name="Otillar R."/>
            <person name="Salamov A."/>
            <person name="Schmutz J."/>
            <person name="Khan Z."/>
            <person name="Redman R.S."/>
            <person name="Fleck N.D."/>
            <person name="Lindquist E."/>
            <person name="Grigoriev I.V."/>
            <person name="Doty S.L."/>
        </authorList>
    </citation>
    <scope>NUCLEOTIDE SEQUENCE [LARGE SCALE GENOMIC DNA]</scope>
    <source>
        <strain evidence="2 3">WP1</strain>
    </source>
</reference>
<dbReference type="EMBL" id="KQ474079">
    <property type="protein sequence ID" value="KPV74663.1"/>
    <property type="molecule type" value="Genomic_DNA"/>
</dbReference>
<feature type="region of interest" description="Disordered" evidence="1">
    <location>
        <begin position="38"/>
        <end position="82"/>
    </location>
</feature>
<name>A0A194S1Q6_RHOGW</name>
<dbReference type="GeneID" id="28974813"/>